<protein>
    <submittedName>
        <fullName evidence="7">FAD-dependent oxidoreductase</fullName>
    </submittedName>
</protein>
<dbReference type="InterPro" id="IPR006076">
    <property type="entry name" value="FAD-dep_OxRdtase"/>
</dbReference>
<name>A0A9X4AJE6_9BACI</name>
<dbReference type="PANTHER" id="PTHR13847:SF274">
    <property type="entry name" value="RIESKE 2FE-2S IRON-SULFUR PROTEIN YHFW-RELATED"/>
    <property type="match status" value="1"/>
</dbReference>
<dbReference type="InterPro" id="IPR036922">
    <property type="entry name" value="Rieske_2Fe-2S_sf"/>
</dbReference>
<dbReference type="CDD" id="cd03477">
    <property type="entry name" value="Rieske_YhfW_C"/>
    <property type="match status" value="1"/>
</dbReference>
<keyword evidence="5" id="KW-1015">Disulfide bond</keyword>
<dbReference type="Gene3D" id="3.30.9.10">
    <property type="entry name" value="D-Amino Acid Oxidase, subunit A, domain 2"/>
    <property type="match status" value="1"/>
</dbReference>
<dbReference type="Pfam" id="PF00355">
    <property type="entry name" value="Rieske"/>
    <property type="match status" value="1"/>
</dbReference>
<dbReference type="Proteomes" id="UP001145072">
    <property type="component" value="Unassembled WGS sequence"/>
</dbReference>
<dbReference type="GO" id="GO:0016020">
    <property type="term" value="C:membrane"/>
    <property type="evidence" value="ECO:0007669"/>
    <property type="project" value="InterPro"/>
</dbReference>
<evidence type="ECO:0000256" key="4">
    <source>
        <dbReference type="ARBA" id="ARBA00023014"/>
    </source>
</evidence>
<dbReference type="AlphaFoldDB" id="A0A9X4AJE6"/>
<feature type="domain" description="Rieske" evidence="6">
    <location>
        <begin position="423"/>
        <end position="509"/>
    </location>
</feature>
<dbReference type="InterPro" id="IPR036188">
    <property type="entry name" value="FAD/NAD-bd_sf"/>
</dbReference>
<evidence type="ECO:0000313" key="8">
    <source>
        <dbReference type="Proteomes" id="UP001145072"/>
    </source>
</evidence>
<accession>A0A9X4AJE6</accession>
<dbReference type="EMBL" id="JAMQJZ010000015">
    <property type="protein sequence ID" value="MDC3421976.1"/>
    <property type="molecule type" value="Genomic_DNA"/>
</dbReference>
<evidence type="ECO:0000256" key="5">
    <source>
        <dbReference type="ARBA" id="ARBA00023157"/>
    </source>
</evidence>
<dbReference type="SUPFAM" id="SSF50022">
    <property type="entry name" value="ISP domain"/>
    <property type="match status" value="1"/>
</dbReference>
<dbReference type="PROSITE" id="PS51296">
    <property type="entry name" value="RIESKE"/>
    <property type="match status" value="1"/>
</dbReference>
<reference evidence="7" key="1">
    <citation type="submission" date="2022-06" db="EMBL/GenBank/DDBJ databases">
        <title>Aquibacillus sp. a new bacterium isolated from soil saline samples.</title>
        <authorList>
            <person name="Galisteo C."/>
            <person name="De La Haba R."/>
            <person name="Sanchez-Porro C."/>
            <person name="Ventosa A."/>
        </authorList>
    </citation>
    <scope>NUCLEOTIDE SEQUENCE</scope>
    <source>
        <strain evidence="7">JCM 12387</strain>
    </source>
</reference>
<comment type="caution">
    <text evidence="7">The sequence shown here is derived from an EMBL/GenBank/DDBJ whole genome shotgun (WGS) entry which is preliminary data.</text>
</comment>
<dbReference type="GO" id="GO:0051537">
    <property type="term" value="F:2 iron, 2 sulfur cluster binding"/>
    <property type="evidence" value="ECO:0007669"/>
    <property type="project" value="UniProtKB-KW"/>
</dbReference>
<gene>
    <name evidence="7" type="ORF">NC661_16505</name>
</gene>
<keyword evidence="4" id="KW-0411">Iron-sulfur</keyword>
<dbReference type="GO" id="GO:0005737">
    <property type="term" value="C:cytoplasm"/>
    <property type="evidence" value="ECO:0007669"/>
    <property type="project" value="TreeGrafter"/>
</dbReference>
<evidence type="ECO:0000256" key="2">
    <source>
        <dbReference type="ARBA" id="ARBA00022723"/>
    </source>
</evidence>
<organism evidence="7 8">
    <name type="scientific">Aquibacillus koreensis</name>
    <dbReference type="NCBI Taxonomy" id="279446"/>
    <lineage>
        <taxon>Bacteria</taxon>
        <taxon>Bacillati</taxon>
        <taxon>Bacillota</taxon>
        <taxon>Bacilli</taxon>
        <taxon>Bacillales</taxon>
        <taxon>Bacillaceae</taxon>
        <taxon>Aquibacillus</taxon>
    </lineage>
</organism>
<dbReference type="InterPro" id="IPR005805">
    <property type="entry name" value="Rieske_Fe-S_prot_C"/>
</dbReference>
<keyword evidence="8" id="KW-1185">Reference proteome</keyword>
<evidence type="ECO:0000256" key="3">
    <source>
        <dbReference type="ARBA" id="ARBA00023004"/>
    </source>
</evidence>
<dbReference type="PRINTS" id="PR00162">
    <property type="entry name" value="RIESKE"/>
</dbReference>
<keyword evidence="2" id="KW-0479">Metal-binding</keyword>
<evidence type="ECO:0000259" key="6">
    <source>
        <dbReference type="PROSITE" id="PS51296"/>
    </source>
</evidence>
<dbReference type="SUPFAM" id="SSF51971">
    <property type="entry name" value="Nucleotide-binding domain"/>
    <property type="match status" value="1"/>
</dbReference>
<dbReference type="Pfam" id="PF01266">
    <property type="entry name" value="DAO"/>
    <property type="match status" value="1"/>
</dbReference>
<proteinExistence type="predicted"/>
<dbReference type="InterPro" id="IPR038010">
    <property type="entry name" value="YhfW_C"/>
</dbReference>
<keyword evidence="3" id="KW-0408">Iron</keyword>
<dbReference type="GO" id="GO:0016705">
    <property type="term" value="F:oxidoreductase activity, acting on paired donors, with incorporation or reduction of molecular oxygen"/>
    <property type="evidence" value="ECO:0007669"/>
    <property type="project" value="UniProtKB-ARBA"/>
</dbReference>
<dbReference type="GO" id="GO:0046872">
    <property type="term" value="F:metal ion binding"/>
    <property type="evidence" value="ECO:0007669"/>
    <property type="project" value="UniProtKB-KW"/>
</dbReference>
<keyword evidence="1" id="KW-0001">2Fe-2S</keyword>
<dbReference type="RefSeq" id="WP_259870360.1">
    <property type="nucleotide sequence ID" value="NZ_JAMQJZ010000015.1"/>
</dbReference>
<evidence type="ECO:0000256" key="1">
    <source>
        <dbReference type="ARBA" id="ARBA00022714"/>
    </source>
</evidence>
<sequence length="509" mass="57423">MSKHYQVPQFPEPYWRESVKFPTFPKLDKSIHIDIGIVGGGIAGITTAYLLTKQGYKVALLEAGKLFNGTTGHTTAKISAQHGLIYDELIQHLGEDKAKLYYDANEEAKQFIQNTIDEHNIDCDFSVEDAYVYTNDDKYVSKISNELKAYEKLGINGEIVDEIPFDIPIKSAIIMKDQAQFHPLKYLVSLVQFIKENGGRIYENTTATDVENGDHPNILTLDGHRVTCNYVVAASHFPFYGGQGFYFSRMYPHRSYIVAVKTDKKYPGGMYINAEKPTRSIRSTTTDGEELWLIGGEHHKTGQGKPTTEHYDALETFADQTFGIKEYVYRWSAQDLTTLDKVPYIGKVTEDQPEVLIATGFNKWGMTSSTVAAKLITDLISNKENKYAELYAPSRFHADPDLKKFMEINADVAKHMVQGKLEFTSASIDDVKEDEAKVIRINGKRAGVYREKSGEVHVVDTTCTHMGCEVNWNDGERSWDCPCHGSRFSITGEVLEGPAQQPLKRYKQK</sequence>
<dbReference type="Gene3D" id="2.102.10.10">
    <property type="entry name" value="Rieske [2Fe-2S] iron-sulphur domain"/>
    <property type="match status" value="1"/>
</dbReference>
<dbReference type="FunFam" id="2.102.10.10:FF:000014">
    <property type="entry name" value="Oxidoreductase, FAD dependent"/>
    <property type="match status" value="1"/>
</dbReference>
<dbReference type="PANTHER" id="PTHR13847">
    <property type="entry name" value="SARCOSINE DEHYDROGENASE-RELATED"/>
    <property type="match status" value="1"/>
</dbReference>
<dbReference type="Gene3D" id="3.50.50.60">
    <property type="entry name" value="FAD/NAD(P)-binding domain"/>
    <property type="match status" value="1"/>
</dbReference>
<evidence type="ECO:0000313" key="7">
    <source>
        <dbReference type="EMBL" id="MDC3421976.1"/>
    </source>
</evidence>
<dbReference type="GO" id="GO:0004497">
    <property type="term" value="F:monooxygenase activity"/>
    <property type="evidence" value="ECO:0007669"/>
    <property type="project" value="UniProtKB-ARBA"/>
</dbReference>
<dbReference type="InterPro" id="IPR017941">
    <property type="entry name" value="Rieske_2Fe-2S"/>
</dbReference>